<organism evidence="1 2">
    <name type="scientific">Pontibacter locisalis</name>
    <dbReference type="NCBI Taxonomy" id="1719035"/>
    <lineage>
        <taxon>Bacteria</taxon>
        <taxon>Pseudomonadati</taxon>
        <taxon>Bacteroidota</taxon>
        <taxon>Cytophagia</taxon>
        <taxon>Cytophagales</taxon>
        <taxon>Hymenobacteraceae</taxon>
        <taxon>Pontibacter</taxon>
    </lineage>
</organism>
<dbReference type="EMBL" id="JBHULU010000013">
    <property type="protein sequence ID" value="MFD2514190.1"/>
    <property type="molecule type" value="Genomic_DNA"/>
</dbReference>
<name>A0ABW5IQ96_9BACT</name>
<evidence type="ECO:0000313" key="2">
    <source>
        <dbReference type="Proteomes" id="UP001597544"/>
    </source>
</evidence>
<dbReference type="Proteomes" id="UP001597544">
    <property type="component" value="Unassembled WGS sequence"/>
</dbReference>
<sequence length="85" mass="10060">MRKRRNINNTPEEFKQIEPSVLWTHHVKAINFDEGSCRKIYWTFRDDLGLSHCSDDEIKDRVADLYDVATVIAHITLKKMETQKI</sequence>
<keyword evidence="2" id="KW-1185">Reference proteome</keyword>
<comment type="caution">
    <text evidence="1">The sequence shown here is derived from an EMBL/GenBank/DDBJ whole genome shotgun (WGS) entry which is preliminary data.</text>
</comment>
<reference evidence="2" key="1">
    <citation type="journal article" date="2019" name="Int. J. Syst. Evol. Microbiol.">
        <title>The Global Catalogue of Microorganisms (GCM) 10K type strain sequencing project: providing services to taxonomists for standard genome sequencing and annotation.</title>
        <authorList>
            <consortium name="The Broad Institute Genomics Platform"/>
            <consortium name="The Broad Institute Genome Sequencing Center for Infectious Disease"/>
            <person name="Wu L."/>
            <person name="Ma J."/>
        </authorList>
    </citation>
    <scope>NUCLEOTIDE SEQUENCE [LARGE SCALE GENOMIC DNA]</scope>
    <source>
        <strain evidence="2">KCTC 42498</strain>
    </source>
</reference>
<proteinExistence type="predicted"/>
<dbReference type="RefSeq" id="WP_377506273.1">
    <property type="nucleotide sequence ID" value="NZ_JBHULU010000013.1"/>
</dbReference>
<accession>A0ABW5IQ96</accession>
<gene>
    <name evidence="1" type="ORF">ACFSRY_09955</name>
</gene>
<evidence type="ECO:0000313" key="1">
    <source>
        <dbReference type="EMBL" id="MFD2514190.1"/>
    </source>
</evidence>
<protein>
    <submittedName>
        <fullName evidence="1">Uncharacterized protein</fullName>
    </submittedName>
</protein>